<evidence type="ECO:0000313" key="7">
    <source>
        <dbReference type="EMBL" id="KAG0488114.1"/>
    </source>
</evidence>
<gene>
    <name evidence="7" type="ORF">HPP92_006925</name>
</gene>
<reference evidence="7 8" key="1">
    <citation type="journal article" date="2020" name="Nat. Food">
        <title>A phased Vanilla planifolia genome enables genetic improvement of flavour and production.</title>
        <authorList>
            <person name="Hasing T."/>
            <person name="Tang H."/>
            <person name="Brym M."/>
            <person name="Khazi F."/>
            <person name="Huang T."/>
            <person name="Chambers A.H."/>
        </authorList>
    </citation>
    <scope>NUCLEOTIDE SEQUENCE [LARGE SCALE GENOMIC DNA]</scope>
    <source>
        <tissue evidence="7">Leaf</tissue>
    </source>
</reference>
<evidence type="ECO:0000256" key="3">
    <source>
        <dbReference type="ARBA" id="ARBA00022692"/>
    </source>
</evidence>
<dbReference type="OrthoDB" id="1933346at2759"/>
<proteinExistence type="inferred from homology"/>
<keyword evidence="5 6" id="KW-0472">Membrane</keyword>
<dbReference type="EMBL" id="JADCNL010000003">
    <property type="protein sequence ID" value="KAG0488114.1"/>
    <property type="molecule type" value="Genomic_DNA"/>
</dbReference>
<dbReference type="PANTHER" id="PTHR31113">
    <property type="entry name" value="UPF0496 PROTEIN 3-RELATED"/>
    <property type="match status" value="1"/>
</dbReference>
<evidence type="ECO:0000313" key="8">
    <source>
        <dbReference type="Proteomes" id="UP000636800"/>
    </source>
</evidence>
<protein>
    <submittedName>
        <fullName evidence="7">Uncharacterized protein</fullName>
    </submittedName>
</protein>
<keyword evidence="4 6" id="KW-1133">Transmembrane helix</keyword>
<sequence>MGCSSSKVVSPDAVQPKSEEILSQFESLRCLVPELRSINLTHHDLKAFLSTHPTLLRYIKEYLTHANAAISFLANLNVCLAAARQAAASLEEAVGHFHDRNYILCLAKMKDFTSASNPFVGLLDVLGDVESQRTAAETAVARRNKLDRRLSSLRVSRMVWKIAANAVLVLILTSAVVLAALGLPPVATTSAFAASTGLKTAEQWLDSVMNGRKEELEEERKVVQSIAGGWVVVHELDSLRTLMARVEIEFEWLTEVVNLVVAEEDGSATRDAVNRIREKVRRVEELINGLEVNVERCSMDIRASMSTFFRLCIDQLS</sequence>
<comment type="subcellular location">
    <subcellularLocation>
        <location evidence="1">Membrane</location>
    </subcellularLocation>
</comment>
<keyword evidence="8" id="KW-1185">Reference proteome</keyword>
<dbReference type="PANTHER" id="PTHR31113:SF3">
    <property type="entry name" value="UPF0496 PROTEIN 1"/>
    <property type="match status" value="1"/>
</dbReference>
<dbReference type="Pfam" id="PF05055">
    <property type="entry name" value="DUF677"/>
    <property type="match status" value="1"/>
</dbReference>
<name>A0A835RFN9_VANPL</name>
<dbReference type="AlphaFoldDB" id="A0A835RFN9"/>
<evidence type="ECO:0000256" key="2">
    <source>
        <dbReference type="ARBA" id="ARBA00009074"/>
    </source>
</evidence>
<evidence type="ECO:0000256" key="6">
    <source>
        <dbReference type="SAM" id="Phobius"/>
    </source>
</evidence>
<accession>A0A835RFN9</accession>
<organism evidence="7 8">
    <name type="scientific">Vanilla planifolia</name>
    <name type="common">Vanilla</name>
    <dbReference type="NCBI Taxonomy" id="51239"/>
    <lineage>
        <taxon>Eukaryota</taxon>
        <taxon>Viridiplantae</taxon>
        <taxon>Streptophyta</taxon>
        <taxon>Embryophyta</taxon>
        <taxon>Tracheophyta</taxon>
        <taxon>Spermatophyta</taxon>
        <taxon>Magnoliopsida</taxon>
        <taxon>Liliopsida</taxon>
        <taxon>Asparagales</taxon>
        <taxon>Orchidaceae</taxon>
        <taxon>Vanilloideae</taxon>
        <taxon>Vanilleae</taxon>
        <taxon>Vanilla</taxon>
    </lineage>
</organism>
<dbReference type="GO" id="GO:0016020">
    <property type="term" value="C:membrane"/>
    <property type="evidence" value="ECO:0007669"/>
    <property type="project" value="UniProtKB-SubCell"/>
</dbReference>
<comment type="caution">
    <text evidence="7">The sequence shown here is derived from an EMBL/GenBank/DDBJ whole genome shotgun (WGS) entry which is preliminary data.</text>
</comment>
<comment type="similarity">
    <text evidence="2">Belongs to the UPF0496 family.</text>
</comment>
<evidence type="ECO:0000256" key="4">
    <source>
        <dbReference type="ARBA" id="ARBA00022989"/>
    </source>
</evidence>
<keyword evidence="3 6" id="KW-0812">Transmembrane</keyword>
<dbReference type="Proteomes" id="UP000636800">
    <property type="component" value="Chromosome 3"/>
</dbReference>
<evidence type="ECO:0000256" key="1">
    <source>
        <dbReference type="ARBA" id="ARBA00004370"/>
    </source>
</evidence>
<feature type="transmembrane region" description="Helical" evidence="6">
    <location>
        <begin position="158"/>
        <end position="183"/>
    </location>
</feature>
<evidence type="ECO:0000256" key="5">
    <source>
        <dbReference type="ARBA" id="ARBA00023136"/>
    </source>
</evidence>
<dbReference type="InterPro" id="IPR007749">
    <property type="entry name" value="DUF677"/>
</dbReference>